<keyword evidence="1" id="KW-1133">Transmembrane helix</keyword>
<organism evidence="2">
    <name type="scientific">virus sp. ctFlR8</name>
    <dbReference type="NCBI Taxonomy" id="2825811"/>
    <lineage>
        <taxon>Viruses</taxon>
    </lineage>
</organism>
<evidence type="ECO:0000256" key="1">
    <source>
        <dbReference type="SAM" id="Phobius"/>
    </source>
</evidence>
<keyword evidence="1" id="KW-0472">Membrane</keyword>
<dbReference type="EMBL" id="BK059128">
    <property type="protein sequence ID" value="DAE32682.1"/>
    <property type="molecule type" value="Genomic_DNA"/>
</dbReference>
<dbReference type="Pfam" id="PF16079">
    <property type="entry name" value="Phage_holin_5_2"/>
    <property type="match status" value="1"/>
</dbReference>
<proteinExistence type="predicted"/>
<feature type="transmembrane region" description="Helical" evidence="1">
    <location>
        <begin position="34"/>
        <end position="54"/>
    </location>
</feature>
<keyword evidence="1" id="KW-0812">Transmembrane</keyword>
<dbReference type="InterPro" id="IPR032111">
    <property type="entry name" value="Clostridium_phage_holin"/>
</dbReference>
<reference evidence="2" key="1">
    <citation type="journal article" date="2021" name="Proc. Natl. Acad. Sci. U.S.A.">
        <title>A Catalog of Tens of Thousands of Viruses from Human Metagenomes Reveals Hidden Associations with Chronic Diseases.</title>
        <authorList>
            <person name="Tisza M.J."/>
            <person name="Buck C.B."/>
        </authorList>
    </citation>
    <scope>NUCLEOTIDE SEQUENCE</scope>
    <source>
        <strain evidence="2">CtFlR8</strain>
    </source>
</reference>
<feature type="transmembrane region" description="Helical" evidence="1">
    <location>
        <begin position="66"/>
        <end position="83"/>
    </location>
</feature>
<protein>
    <submittedName>
        <fullName evidence="2">Holin</fullName>
    </submittedName>
</protein>
<sequence>MMDFSQVGTCVAIVVICYLAGIGAKLIPVIKDNYIPVVVGIVGGILGVVGMYVIPDFPANDVLNAIAVGIVSGLASTGVNQIYKQVKKDA</sequence>
<accession>A0A8S5RNF9</accession>
<feature type="transmembrane region" description="Helical" evidence="1">
    <location>
        <begin position="6"/>
        <end position="27"/>
    </location>
</feature>
<evidence type="ECO:0000313" key="2">
    <source>
        <dbReference type="EMBL" id="DAE32682.1"/>
    </source>
</evidence>
<name>A0A8S5RNF9_9VIRU</name>